<feature type="compositionally biased region" description="Low complexity" evidence="1">
    <location>
        <begin position="130"/>
        <end position="144"/>
    </location>
</feature>
<feature type="compositionally biased region" description="Pro residues" evidence="1">
    <location>
        <begin position="669"/>
        <end position="682"/>
    </location>
</feature>
<feature type="compositionally biased region" description="Basic and acidic residues" evidence="1">
    <location>
        <begin position="168"/>
        <end position="180"/>
    </location>
</feature>
<feature type="compositionally biased region" description="Low complexity" evidence="1">
    <location>
        <begin position="653"/>
        <end position="668"/>
    </location>
</feature>
<feature type="compositionally biased region" description="Basic residues" evidence="1">
    <location>
        <begin position="302"/>
        <end position="314"/>
    </location>
</feature>
<dbReference type="PANTHER" id="PTHR33683">
    <property type="entry name" value="1, PUTATIVE-RELATED"/>
    <property type="match status" value="1"/>
</dbReference>
<proteinExistence type="predicted"/>
<protein>
    <submittedName>
        <fullName evidence="2">Uncharacterized protein</fullName>
    </submittedName>
</protein>
<dbReference type="AlphaFoldDB" id="B8C7Z8"/>
<evidence type="ECO:0000313" key="3">
    <source>
        <dbReference type="Proteomes" id="UP000001449"/>
    </source>
</evidence>
<feature type="region of interest" description="Disordered" evidence="1">
    <location>
        <begin position="446"/>
        <end position="471"/>
    </location>
</feature>
<dbReference type="InParanoid" id="B8C7Z8"/>
<feature type="compositionally biased region" description="Basic and acidic residues" evidence="1">
    <location>
        <begin position="249"/>
        <end position="259"/>
    </location>
</feature>
<feature type="compositionally biased region" description="Basic residues" evidence="1">
    <location>
        <begin position="155"/>
        <end position="167"/>
    </location>
</feature>
<dbReference type="PaxDb" id="35128-Thaps23950"/>
<dbReference type="EMBL" id="CM000645">
    <property type="protein sequence ID" value="EED90403.1"/>
    <property type="molecule type" value="Genomic_DNA"/>
</dbReference>
<evidence type="ECO:0000256" key="1">
    <source>
        <dbReference type="SAM" id="MobiDB-lite"/>
    </source>
</evidence>
<reference evidence="2 3" key="1">
    <citation type="journal article" date="2004" name="Science">
        <title>The genome of the diatom Thalassiosira pseudonana: ecology, evolution, and metabolism.</title>
        <authorList>
            <person name="Armbrust E.V."/>
            <person name="Berges J.A."/>
            <person name="Bowler C."/>
            <person name="Green B.R."/>
            <person name="Martinez D."/>
            <person name="Putnam N.H."/>
            <person name="Zhou S."/>
            <person name="Allen A.E."/>
            <person name="Apt K.E."/>
            <person name="Bechner M."/>
            <person name="Brzezinski M.A."/>
            <person name="Chaal B.K."/>
            <person name="Chiovitti A."/>
            <person name="Davis A.K."/>
            <person name="Demarest M.S."/>
            <person name="Detter J.C."/>
            <person name="Glavina T."/>
            <person name="Goodstein D."/>
            <person name="Hadi M.Z."/>
            <person name="Hellsten U."/>
            <person name="Hildebrand M."/>
            <person name="Jenkins B.D."/>
            <person name="Jurka J."/>
            <person name="Kapitonov V.V."/>
            <person name="Kroger N."/>
            <person name="Lau W.W."/>
            <person name="Lane T.W."/>
            <person name="Larimer F.W."/>
            <person name="Lippmeier J.C."/>
            <person name="Lucas S."/>
            <person name="Medina M."/>
            <person name="Montsant A."/>
            <person name="Obornik M."/>
            <person name="Parker M.S."/>
            <person name="Palenik B."/>
            <person name="Pazour G.J."/>
            <person name="Richardson P.M."/>
            <person name="Rynearson T.A."/>
            <person name="Saito M.A."/>
            <person name="Schwartz D.C."/>
            <person name="Thamatrakoln K."/>
            <person name="Valentin K."/>
            <person name="Vardi A."/>
            <person name="Wilkerson F.P."/>
            <person name="Rokhsar D.S."/>
        </authorList>
    </citation>
    <scope>NUCLEOTIDE SEQUENCE [LARGE SCALE GENOMIC DNA]</scope>
    <source>
        <strain evidence="2 3">CCMP1335</strain>
    </source>
</reference>
<keyword evidence="3" id="KW-1185">Reference proteome</keyword>
<dbReference type="RefSeq" id="XP_002292428.1">
    <property type="nucleotide sequence ID" value="XM_002292392.1"/>
</dbReference>
<feature type="compositionally biased region" description="Low complexity" evidence="1">
    <location>
        <begin position="86"/>
        <end position="109"/>
    </location>
</feature>
<name>B8C7Z8_THAPS</name>
<feature type="region of interest" description="Disordered" evidence="1">
    <location>
        <begin position="649"/>
        <end position="682"/>
    </location>
</feature>
<dbReference type="eggNOG" id="ENOG502SYR2">
    <property type="taxonomic scope" value="Eukaryota"/>
</dbReference>
<dbReference type="GeneID" id="7449301"/>
<organism evidence="2 3">
    <name type="scientific">Thalassiosira pseudonana</name>
    <name type="common">Marine diatom</name>
    <name type="synonym">Cyclotella nana</name>
    <dbReference type="NCBI Taxonomy" id="35128"/>
    <lineage>
        <taxon>Eukaryota</taxon>
        <taxon>Sar</taxon>
        <taxon>Stramenopiles</taxon>
        <taxon>Ochrophyta</taxon>
        <taxon>Bacillariophyta</taxon>
        <taxon>Coscinodiscophyceae</taxon>
        <taxon>Thalassiosirophycidae</taxon>
        <taxon>Thalassiosirales</taxon>
        <taxon>Thalassiosiraceae</taxon>
        <taxon>Thalassiosira</taxon>
    </lineage>
</organism>
<feature type="region of interest" description="Disordered" evidence="1">
    <location>
        <begin position="1"/>
        <end position="273"/>
    </location>
</feature>
<feature type="compositionally biased region" description="Acidic residues" evidence="1">
    <location>
        <begin position="449"/>
        <end position="471"/>
    </location>
</feature>
<dbReference type="HOGENOM" id="CLU_341826_0_0_1"/>
<dbReference type="Proteomes" id="UP000001449">
    <property type="component" value="Chromosome 9"/>
</dbReference>
<dbReference type="KEGG" id="tps:THAPSDRAFT_23950"/>
<sequence length="830" mass="90446">MVPKASRLGVGATASSSTKDQPAETSDWTKSGKKQILSVGRKRHHQDDDDDDVHISNDGLDGNNSSSDEEEGRTSAVKEKKRNIRPVVPAVPAVARDVSTSTVVASDDVATTKKKKKKGKNERSLDVTDARTTTTTNTAPDATTYNDPNDSKNNKPQRKKIRSRQKNIRKDTRATEEKPTHLVHGNVGYAGRPLTKATRDKLGLKSSEGITKGGASRRNKSGGVDGAFDKGERVGSGENGNIVQGSYDSTRDTGAKDDMGENATKQSKQSDVGEALSRIGDCIVDNTPHEKIYKPIDESNKDKKKRKAPKKKFKNLRDGNINPPTTQIQFLSYSPRAKSPWPWLRRLSHLQRSKDIQVTTCGTGRVVICKLAGRKARMLFLLDDACTHMTCTSVPQKILEVDMNWMGEGWEENASDEDFEDDERCLDYLHRFKTIIAATHRSRGVSMNLEDEDSENSNSDSEDESVGDEEEDFADLLEREQGSLDLIMVRVHLLNKCSLLLSTLTITPLISKRLPIADGNIFQVKTKGSPVTVERLDIHMSNTGQLEVWYRPGEVDPFYADSYQNALDQQTIGSGKDSMTSLPSFASSIVIPANTAYTFYVTGSVRDSISIWYDLGTEVGQTYASDEYLEIGSGYALAYAFVGHSSPRNWNGSSPTTLSPTSKPTQLPTMPPTLKPVPVSSPPTKIPVATETMSPTFVETLAPTVTTQTTPQTSSPSIVAVDTMTPTTSPAPTLNPSKKPTSDTIKPNDVATLSPTIVVTESPTIVIDQKLPNSSSSVHEIKYWESSVYLASVAPLSASSPTRPRVVDPSPAAPRLVKAAGKTVGLYCPI</sequence>
<accession>B8C7Z8</accession>
<reference evidence="2 3" key="2">
    <citation type="journal article" date="2008" name="Nature">
        <title>The Phaeodactylum genome reveals the evolutionary history of diatom genomes.</title>
        <authorList>
            <person name="Bowler C."/>
            <person name="Allen A.E."/>
            <person name="Badger J.H."/>
            <person name="Grimwood J."/>
            <person name="Jabbari K."/>
            <person name="Kuo A."/>
            <person name="Maheswari U."/>
            <person name="Martens C."/>
            <person name="Maumus F."/>
            <person name="Otillar R.P."/>
            <person name="Rayko E."/>
            <person name="Salamov A."/>
            <person name="Vandepoele K."/>
            <person name="Beszteri B."/>
            <person name="Gruber A."/>
            <person name="Heijde M."/>
            <person name="Katinka M."/>
            <person name="Mock T."/>
            <person name="Valentin K."/>
            <person name="Verret F."/>
            <person name="Berges J.A."/>
            <person name="Brownlee C."/>
            <person name="Cadoret J.P."/>
            <person name="Chiovitti A."/>
            <person name="Choi C.J."/>
            <person name="Coesel S."/>
            <person name="De Martino A."/>
            <person name="Detter J.C."/>
            <person name="Durkin C."/>
            <person name="Falciatore A."/>
            <person name="Fournet J."/>
            <person name="Haruta M."/>
            <person name="Huysman M.J."/>
            <person name="Jenkins B.D."/>
            <person name="Jiroutova K."/>
            <person name="Jorgensen R.E."/>
            <person name="Joubert Y."/>
            <person name="Kaplan A."/>
            <person name="Kroger N."/>
            <person name="Kroth P.G."/>
            <person name="La Roche J."/>
            <person name="Lindquist E."/>
            <person name="Lommer M."/>
            <person name="Martin-Jezequel V."/>
            <person name="Lopez P.J."/>
            <person name="Lucas S."/>
            <person name="Mangogna M."/>
            <person name="McGinnis K."/>
            <person name="Medlin L.K."/>
            <person name="Montsant A."/>
            <person name="Oudot-Le Secq M.P."/>
            <person name="Napoli C."/>
            <person name="Obornik M."/>
            <person name="Parker M.S."/>
            <person name="Petit J.L."/>
            <person name="Porcel B.M."/>
            <person name="Poulsen N."/>
            <person name="Robison M."/>
            <person name="Rychlewski L."/>
            <person name="Rynearson T.A."/>
            <person name="Schmutz J."/>
            <person name="Shapiro H."/>
            <person name="Siaut M."/>
            <person name="Stanley M."/>
            <person name="Sussman M.R."/>
            <person name="Taylor A.R."/>
            <person name="Vardi A."/>
            <person name="von Dassow P."/>
            <person name="Vyverman W."/>
            <person name="Willis A."/>
            <person name="Wyrwicz L.S."/>
            <person name="Rokhsar D.S."/>
            <person name="Weissenbach J."/>
            <person name="Armbrust E.V."/>
            <person name="Green B.R."/>
            <person name="Van de Peer Y."/>
            <person name="Grigoriev I.V."/>
        </authorList>
    </citation>
    <scope>NUCLEOTIDE SEQUENCE [LARGE SCALE GENOMIC DNA]</scope>
    <source>
        <strain evidence="2 3">CCMP1335</strain>
    </source>
</reference>
<evidence type="ECO:0000313" key="2">
    <source>
        <dbReference type="EMBL" id="EED90403.1"/>
    </source>
</evidence>
<feature type="compositionally biased region" description="Polar residues" evidence="1">
    <location>
        <begin position="239"/>
        <end position="248"/>
    </location>
</feature>
<feature type="compositionally biased region" description="Polar residues" evidence="1">
    <location>
        <begin position="13"/>
        <end position="29"/>
    </location>
</feature>
<feature type="compositionally biased region" description="Low complexity" evidence="1">
    <location>
        <begin position="56"/>
        <end position="66"/>
    </location>
</feature>
<dbReference type="PANTHER" id="PTHR33683:SF46">
    <property type="entry name" value="SUSHI DOMAIN-CONTAINING PROTEIN"/>
    <property type="match status" value="1"/>
</dbReference>
<gene>
    <name evidence="2" type="ORF">THAPSDRAFT_23950</name>
</gene>
<feature type="region of interest" description="Disordered" evidence="1">
    <location>
        <begin position="293"/>
        <end position="326"/>
    </location>
</feature>
<feature type="region of interest" description="Disordered" evidence="1">
    <location>
        <begin position="726"/>
        <end position="748"/>
    </location>
</feature>